<reference evidence="2 3" key="1">
    <citation type="journal article" date="2011" name="J. Bacteriol.">
        <title>Complete genome sequence of the type strain Cupriavidus necator N-1.</title>
        <authorList>
            <person name="Poehlein A."/>
            <person name="Kusian B."/>
            <person name="Friedrich B."/>
            <person name="Daniel R."/>
            <person name="Bowien B."/>
        </authorList>
    </citation>
    <scope>NUCLEOTIDE SEQUENCE [LARGE SCALE GENOMIC DNA]</scope>
    <source>
        <strain evidence="3">ATCC 43291 / DSM 13513 / CCUG 52238 / LMG 8453 / N-1</strain>
    </source>
</reference>
<gene>
    <name evidence="2" type="ordered locus">CNE_1c15490</name>
</gene>
<protein>
    <submittedName>
        <fullName evidence="2">Uncharacterized protein</fullName>
    </submittedName>
</protein>
<evidence type="ECO:0000313" key="2">
    <source>
        <dbReference type="EMBL" id="AEI76892.1"/>
    </source>
</evidence>
<dbReference type="EMBL" id="CP002877">
    <property type="protein sequence ID" value="AEI76892.1"/>
    <property type="molecule type" value="Genomic_DNA"/>
</dbReference>
<feature type="compositionally biased region" description="Basic and acidic residues" evidence="1">
    <location>
        <begin position="31"/>
        <end position="42"/>
    </location>
</feature>
<feature type="region of interest" description="Disordered" evidence="1">
    <location>
        <begin position="1"/>
        <end position="42"/>
    </location>
</feature>
<dbReference type="Proteomes" id="UP000006798">
    <property type="component" value="Chromosome 1"/>
</dbReference>
<dbReference type="HOGENOM" id="CLU_2786898_0_0_4"/>
<evidence type="ECO:0000256" key="1">
    <source>
        <dbReference type="SAM" id="MobiDB-lite"/>
    </source>
</evidence>
<name>G0EU85_CUPNN</name>
<organism evidence="2 3">
    <name type="scientific">Cupriavidus necator (strain ATCC 43291 / DSM 13513 / CCUG 52238 / LMG 8453 / N-1)</name>
    <name type="common">Ralstonia eutropha</name>
    <dbReference type="NCBI Taxonomy" id="1042878"/>
    <lineage>
        <taxon>Bacteria</taxon>
        <taxon>Pseudomonadati</taxon>
        <taxon>Pseudomonadota</taxon>
        <taxon>Betaproteobacteria</taxon>
        <taxon>Burkholderiales</taxon>
        <taxon>Burkholderiaceae</taxon>
        <taxon>Cupriavidus</taxon>
    </lineage>
</organism>
<feature type="compositionally biased region" description="Polar residues" evidence="1">
    <location>
        <begin position="15"/>
        <end position="29"/>
    </location>
</feature>
<dbReference type="AlphaFoldDB" id="G0EU85"/>
<proteinExistence type="predicted"/>
<dbReference type="KEGG" id="cnc:CNE_1c15490"/>
<sequence>MGFSQNCGPEFDGNTDGNPDGNTQRQYGSAQRDRPDADLVHGNDRQKIVRLFVFRRITQDIQEAGSWH</sequence>
<accession>G0EU85</accession>
<evidence type="ECO:0000313" key="3">
    <source>
        <dbReference type="Proteomes" id="UP000006798"/>
    </source>
</evidence>